<dbReference type="NCBIfam" id="TIGR00002">
    <property type="entry name" value="S16"/>
    <property type="match status" value="1"/>
</dbReference>
<feature type="compositionally biased region" description="Acidic residues" evidence="3">
    <location>
        <begin position="101"/>
        <end position="112"/>
    </location>
</feature>
<organism evidence="4">
    <name type="scientific">marine metagenome</name>
    <dbReference type="NCBI Taxonomy" id="408172"/>
    <lineage>
        <taxon>unclassified sequences</taxon>
        <taxon>metagenomes</taxon>
        <taxon>ecological metagenomes</taxon>
    </lineage>
</organism>
<keyword evidence="1" id="KW-0689">Ribosomal protein</keyword>
<dbReference type="InterPro" id="IPR000307">
    <property type="entry name" value="Ribosomal_bS16"/>
</dbReference>
<reference evidence="4" key="1">
    <citation type="submission" date="2018-05" db="EMBL/GenBank/DDBJ databases">
        <authorList>
            <person name="Lanie J.A."/>
            <person name="Ng W.-L."/>
            <person name="Kazmierczak K.M."/>
            <person name="Andrzejewski T.M."/>
            <person name="Davidsen T.M."/>
            <person name="Wayne K.J."/>
            <person name="Tettelin H."/>
            <person name="Glass J.I."/>
            <person name="Rusch D."/>
            <person name="Podicherti R."/>
            <person name="Tsui H.-C.T."/>
            <person name="Winkler M.E."/>
        </authorList>
    </citation>
    <scope>NUCLEOTIDE SEQUENCE</scope>
</reference>
<sequence length="112" mass="12497">MVVAPSTVQRDGRFLEILGTYDPQNRKREAELNLKLDRIDYWLSVGAQPSDTAKSLIRNSRLSEENYSERMDKKSEVRQAARQKKAEAAPAASVDEKAADDATEEAVEGDAK</sequence>
<dbReference type="InterPro" id="IPR023803">
    <property type="entry name" value="Ribosomal_bS16_dom_sf"/>
</dbReference>
<feature type="region of interest" description="Disordered" evidence="3">
    <location>
        <begin position="64"/>
        <end position="112"/>
    </location>
</feature>
<protein>
    <recommendedName>
        <fullName evidence="5">30S ribosomal protein S16</fullName>
    </recommendedName>
</protein>
<dbReference type="GO" id="GO:0005737">
    <property type="term" value="C:cytoplasm"/>
    <property type="evidence" value="ECO:0007669"/>
    <property type="project" value="UniProtKB-ARBA"/>
</dbReference>
<dbReference type="Pfam" id="PF00886">
    <property type="entry name" value="Ribosomal_S16"/>
    <property type="match status" value="1"/>
</dbReference>
<gene>
    <name evidence="4" type="ORF">METZ01_LOCUS454777</name>
</gene>
<feature type="non-terminal residue" evidence="4">
    <location>
        <position position="112"/>
    </location>
</feature>
<evidence type="ECO:0000313" key="4">
    <source>
        <dbReference type="EMBL" id="SVE01923.1"/>
    </source>
</evidence>
<name>A0A383A2R2_9ZZZZ</name>
<feature type="compositionally biased region" description="Basic and acidic residues" evidence="3">
    <location>
        <begin position="64"/>
        <end position="87"/>
    </location>
</feature>
<dbReference type="GO" id="GO:0003735">
    <property type="term" value="F:structural constituent of ribosome"/>
    <property type="evidence" value="ECO:0007669"/>
    <property type="project" value="InterPro"/>
</dbReference>
<evidence type="ECO:0008006" key="5">
    <source>
        <dbReference type="Google" id="ProtNLM"/>
    </source>
</evidence>
<dbReference type="SUPFAM" id="SSF54565">
    <property type="entry name" value="Ribosomal protein S16"/>
    <property type="match status" value="1"/>
</dbReference>
<dbReference type="PANTHER" id="PTHR12919:SF20">
    <property type="entry name" value="SMALL RIBOSOMAL SUBUNIT PROTEIN BS16M"/>
    <property type="match status" value="1"/>
</dbReference>
<accession>A0A383A2R2</accession>
<evidence type="ECO:0000256" key="3">
    <source>
        <dbReference type="SAM" id="MobiDB-lite"/>
    </source>
</evidence>
<dbReference type="Gene3D" id="3.30.1320.10">
    <property type="match status" value="1"/>
</dbReference>
<dbReference type="GO" id="GO:0015935">
    <property type="term" value="C:small ribosomal subunit"/>
    <property type="evidence" value="ECO:0007669"/>
    <property type="project" value="TreeGrafter"/>
</dbReference>
<dbReference type="EMBL" id="UINC01188616">
    <property type="protein sequence ID" value="SVE01923.1"/>
    <property type="molecule type" value="Genomic_DNA"/>
</dbReference>
<evidence type="ECO:0000256" key="1">
    <source>
        <dbReference type="ARBA" id="ARBA00022980"/>
    </source>
</evidence>
<proteinExistence type="predicted"/>
<dbReference type="PANTHER" id="PTHR12919">
    <property type="entry name" value="30S RIBOSOMAL PROTEIN S16"/>
    <property type="match status" value="1"/>
</dbReference>
<keyword evidence="2" id="KW-0687">Ribonucleoprotein</keyword>
<dbReference type="AlphaFoldDB" id="A0A383A2R2"/>
<evidence type="ECO:0000256" key="2">
    <source>
        <dbReference type="ARBA" id="ARBA00023274"/>
    </source>
</evidence>
<dbReference type="GO" id="GO:0006412">
    <property type="term" value="P:translation"/>
    <property type="evidence" value="ECO:0007669"/>
    <property type="project" value="InterPro"/>
</dbReference>